<evidence type="ECO:0000259" key="8">
    <source>
        <dbReference type="Pfam" id="PF23764"/>
    </source>
</evidence>
<dbReference type="InterPro" id="IPR056441">
    <property type="entry name" value="Beta-barrel_GLAA-B_II"/>
</dbReference>
<evidence type="ECO:0000256" key="5">
    <source>
        <dbReference type="SAM" id="SignalP"/>
    </source>
</evidence>
<keyword evidence="4" id="KW-0326">Glycosidase</keyword>
<reference evidence="9 10" key="1">
    <citation type="submission" date="2021-07" db="EMBL/GenBank/DDBJ databases">
        <title>Genomic diversity and antimicrobial resistance of Prevotella spp. isolated from chronic lung disease airways.</title>
        <authorList>
            <person name="Webb K.A."/>
            <person name="Olagoke O.S."/>
            <person name="Baird T."/>
            <person name="Neill J."/>
            <person name="Pham A."/>
            <person name="Wells T.J."/>
            <person name="Ramsay K.A."/>
            <person name="Bell S.C."/>
            <person name="Sarovich D.S."/>
            <person name="Price E.P."/>
        </authorList>
    </citation>
    <scope>NUCLEOTIDE SEQUENCE [LARGE SCALE GENOMIC DNA]</scope>
    <source>
        <strain evidence="9 10">SCHI0011.S.12</strain>
    </source>
</reference>
<name>A0ABS6YDD7_9BACT</name>
<evidence type="ECO:0000256" key="2">
    <source>
        <dbReference type="ARBA" id="ARBA00022737"/>
    </source>
</evidence>
<dbReference type="Proteomes" id="UP000788426">
    <property type="component" value="Unassembled WGS sequence"/>
</dbReference>
<keyword evidence="3" id="KW-0378">Hydrolase</keyword>
<gene>
    <name evidence="9" type="ORF">KZO38_07370</name>
</gene>
<dbReference type="EMBL" id="JAHXCT010000005">
    <property type="protein sequence ID" value="MBW4769580.1"/>
    <property type="molecule type" value="Genomic_DNA"/>
</dbReference>
<dbReference type="Pfam" id="PF13229">
    <property type="entry name" value="Beta_helix"/>
    <property type="match status" value="1"/>
</dbReference>
<evidence type="ECO:0000313" key="9">
    <source>
        <dbReference type="EMBL" id="MBW4769580.1"/>
    </source>
</evidence>
<evidence type="ECO:0000256" key="3">
    <source>
        <dbReference type="ARBA" id="ARBA00022801"/>
    </source>
</evidence>
<dbReference type="InterPro" id="IPR039448">
    <property type="entry name" value="Beta_helix"/>
</dbReference>
<feature type="domain" description="GLAA-B beta-barrel" evidence="7">
    <location>
        <begin position="149"/>
        <end position="228"/>
    </location>
</feature>
<feature type="chain" id="PRO_5045757793" evidence="5">
    <location>
        <begin position="22"/>
        <end position="591"/>
    </location>
</feature>
<evidence type="ECO:0000313" key="10">
    <source>
        <dbReference type="Proteomes" id="UP000788426"/>
    </source>
</evidence>
<feature type="signal peptide" evidence="5">
    <location>
        <begin position="1"/>
        <end position="21"/>
    </location>
</feature>
<evidence type="ECO:0000259" key="6">
    <source>
        <dbReference type="Pfam" id="PF13229"/>
    </source>
</evidence>
<accession>A0ABS6YDD7</accession>
<evidence type="ECO:0000256" key="4">
    <source>
        <dbReference type="ARBA" id="ARBA00023295"/>
    </source>
</evidence>
<evidence type="ECO:0000256" key="1">
    <source>
        <dbReference type="ARBA" id="ARBA00022729"/>
    </source>
</evidence>
<dbReference type="Pfam" id="PF23763">
    <property type="entry name" value="Beta-barrel_GLAA-B_I"/>
    <property type="match status" value="1"/>
</dbReference>
<dbReference type="SMART" id="SM00710">
    <property type="entry name" value="PbH1"/>
    <property type="match status" value="6"/>
</dbReference>
<keyword evidence="2" id="KW-0677">Repeat</keyword>
<dbReference type="Pfam" id="PF23764">
    <property type="entry name" value="Beta-barrel_GLAA-B_II"/>
    <property type="match status" value="1"/>
</dbReference>
<dbReference type="InterPro" id="IPR006626">
    <property type="entry name" value="PbH1"/>
</dbReference>
<feature type="domain" description="Right handed beta helix" evidence="6">
    <location>
        <begin position="424"/>
        <end position="549"/>
    </location>
</feature>
<keyword evidence="10" id="KW-1185">Reference proteome</keyword>
<protein>
    <submittedName>
        <fullName evidence="9">Right-handed parallel beta-helix repeat-containing protein</fullName>
    </submittedName>
</protein>
<feature type="domain" description="GLAA-B beta-barrel" evidence="8">
    <location>
        <begin position="348"/>
        <end position="410"/>
    </location>
</feature>
<comment type="caution">
    <text evidence="9">The sequence shown here is derived from an EMBL/GenBank/DDBJ whole genome shotgun (WGS) entry which is preliminary data.</text>
</comment>
<dbReference type="InterPro" id="IPR057275">
    <property type="entry name" value="Beta-barrel_GLAA-B_I"/>
</dbReference>
<organism evidence="9 10">
    <name type="scientific">Hoylesella nanceiensis</name>
    <dbReference type="NCBI Taxonomy" id="425941"/>
    <lineage>
        <taxon>Bacteria</taxon>
        <taxon>Pseudomonadati</taxon>
        <taxon>Bacteroidota</taxon>
        <taxon>Bacteroidia</taxon>
        <taxon>Bacteroidales</taxon>
        <taxon>Prevotellaceae</taxon>
        <taxon>Hoylesella</taxon>
    </lineage>
</organism>
<sequence length="591" mass="67354">MKRYYLSLFLMCFLSASPLFATQKDTIFVADYGVTPDTYENQTERLEAAIADCKQFNSKVLVFEKGRYDLWTEGATYKKFFITNTSSESECPSKIKTIGMFFEDMEGLTIEGNGATLMFHGKVTMLAFEHCKKMTLQNIHIDFERPGGSELTLIQRNEKGVIARFHPDSRYAIKDGKITLYGEGWRTNIPHCIEYNPTTEHFYYSQAWNVLAKAKATELAPHVVLFETTDTAQCKLNHTLTIRDIIRDQVGMLIYESEDITFKNVGVHYMHGLGIVSQFSKNVEMNHVYCMPRQNSGRLLASSADFMHFSGCSGKVKVVNCKFAGAQDDCINVHGTNLRIMEKVNDYTLKLRFMHPQTYGFNAFFEGDTVAFVRPSTMQRYAQAVIKTAKLLSNRIVEVTLTKPIQHDIELQSDCLENMTCTPEVEIRNCYFTRTSTRGILVTTPRRAVISENVFYKTGMSAILIEGDAAGWYESGPVKDVLIENNTFLDCANNNNKHAVIELNPSNTDINEKRPVHQNVRIINNRFTSYGQTILSAKSTSNLVFRNNEMTMYRKSSDTSSKWFSLNGCSKVKFKANQFLVRKPIEYSCRM</sequence>
<evidence type="ECO:0000259" key="7">
    <source>
        <dbReference type="Pfam" id="PF23763"/>
    </source>
</evidence>
<proteinExistence type="predicted"/>
<dbReference type="RefSeq" id="WP_219481539.1">
    <property type="nucleotide sequence ID" value="NZ_JAHXCT010000005.1"/>
</dbReference>
<keyword evidence="1 5" id="KW-0732">Signal</keyword>